<evidence type="ECO:0000313" key="2">
    <source>
        <dbReference type="EMBL" id="BAR54391.1"/>
    </source>
</evidence>
<dbReference type="Proteomes" id="UP000063308">
    <property type="component" value="Chromosome"/>
</dbReference>
<evidence type="ECO:0000256" key="1">
    <source>
        <dbReference type="SAM" id="Phobius"/>
    </source>
</evidence>
<accession>A0A0E4FRH2</accession>
<proteinExistence type="predicted"/>
<gene>
    <name evidence="2" type="ORF">NK6_1206</name>
</gene>
<feature type="transmembrane region" description="Helical" evidence="1">
    <location>
        <begin position="15"/>
        <end position="35"/>
    </location>
</feature>
<keyword evidence="1" id="KW-0812">Transmembrane</keyword>
<dbReference type="EMBL" id="AP014685">
    <property type="protein sequence ID" value="BAR54391.1"/>
    <property type="molecule type" value="Genomic_DNA"/>
</dbReference>
<protein>
    <submittedName>
        <fullName evidence="2">Uncharacterized protein</fullName>
    </submittedName>
</protein>
<keyword evidence="1" id="KW-1133">Transmembrane helix</keyword>
<organism evidence="2 3">
    <name type="scientific">Bradyrhizobium diazoefficiens</name>
    <dbReference type="NCBI Taxonomy" id="1355477"/>
    <lineage>
        <taxon>Bacteria</taxon>
        <taxon>Pseudomonadati</taxon>
        <taxon>Pseudomonadota</taxon>
        <taxon>Alphaproteobacteria</taxon>
        <taxon>Hyphomicrobiales</taxon>
        <taxon>Nitrobacteraceae</taxon>
        <taxon>Bradyrhizobium</taxon>
    </lineage>
</organism>
<dbReference type="AlphaFoldDB" id="A0A0E4FRH2"/>
<evidence type="ECO:0000313" key="3">
    <source>
        <dbReference type="Proteomes" id="UP000063308"/>
    </source>
</evidence>
<name>A0A0E4FRH2_9BRAD</name>
<sequence length="36" mass="3944">MDALTVNENIELCALVWPFTVAVAVIECVVSARPLR</sequence>
<reference evidence="2 3" key="1">
    <citation type="submission" date="2014-11" db="EMBL/GenBank/DDBJ databases">
        <title>Symbiosis island explosion on the genome of extra-slow-growing strains of soybean bradyrhizobia with massive insertion sequences.</title>
        <authorList>
            <person name="Iida T."/>
            <person name="Minamisawa K."/>
        </authorList>
    </citation>
    <scope>NUCLEOTIDE SEQUENCE [LARGE SCALE GENOMIC DNA]</scope>
    <source>
        <strain evidence="2 3">NK6</strain>
    </source>
</reference>
<keyword evidence="1" id="KW-0472">Membrane</keyword>